<dbReference type="Proteomes" id="UP001187346">
    <property type="component" value="Unassembled WGS sequence"/>
</dbReference>
<dbReference type="RefSeq" id="WP_317775972.1">
    <property type="nucleotide sequence ID" value="NZ_JAWMAJ010000333.1"/>
</dbReference>
<dbReference type="EMBL" id="JAWMAJ010000333">
    <property type="protein sequence ID" value="MDV7223557.1"/>
    <property type="molecule type" value="Genomic_DNA"/>
</dbReference>
<evidence type="ECO:0000313" key="2">
    <source>
        <dbReference type="Proteomes" id="UP001187346"/>
    </source>
</evidence>
<comment type="caution">
    <text evidence="1">The sequence shown here is derived from an EMBL/GenBank/DDBJ whole genome shotgun (WGS) entry which is preliminary data.</text>
</comment>
<sequence>MRSLPAQLLRYEVVISRDPVADATLVGIVDDVYLPLLAAHG</sequence>
<reference evidence="1 2" key="1">
    <citation type="submission" date="2023-10" db="EMBL/GenBank/DDBJ databases">
        <title>Characterization of rhizosphere-enriched actinobacteria from wheat plants lab-grown on chernevaya soil.</title>
        <authorList>
            <person name="Tikhonova E.N."/>
            <person name="Konopkin A."/>
            <person name="Kravchenko I.K."/>
        </authorList>
    </citation>
    <scope>NUCLEOTIDE SEQUENCE [LARGE SCALE GENOMIC DNA]</scope>
    <source>
        <strain evidence="1 2">RR29</strain>
    </source>
</reference>
<evidence type="ECO:0000313" key="1">
    <source>
        <dbReference type="EMBL" id="MDV7223557.1"/>
    </source>
</evidence>
<proteinExistence type="predicted"/>
<name>A0ABU4FSL7_9ACTN</name>
<accession>A0ABU4FSL7</accession>
<protein>
    <submittedName>
        <fullName evidence="1">Uncharacterized protein</fullName>
    </submittedName>
</protein>
<organism evidence="1 2">
    <name type="scientific">Streptomyces prunicolor</name>
    <dbReference type="NCBI Taxonomy" id="67348"/>
    <lineage>
        <taxon>Bacteria</taxon>
        <taxon>Bacillati</taxon>
        <taxon>Actinomycetota</taxon>
        <taxon>Actinomycetes</taxon>
        <taxon>Kitasatosporales</taxon>
        <taxon>Streptomycetaceae</taxon>
        <taxon>Streptomyces</taxon>
    </lineage>
</organism>
<gene>
    <name evidence="1" type="ORF">R5A26_47360</name>
</gene>
<keyword evidence="2" id="KW-1185">Reference proteome</keyword>